<evidence type="ECO:0000313" key="2">
    <source>
        <dbReference type="EMBL" id="MFC6080633.1"/>
    </source>
</evidence>
<gene>
    <name evidence="2" type="ORF">ACFP1K_05650</name>
</gene>
<evidence type="ECO:0000313" key="3">
    <source>
        <dbReference type="Proteomes" id="UP001596137"/>
    </source>
</evidence>
<dbReference type="SMART" id="SM00255">
    <property type="entry name" value="TIR"/>
    <property type="match status" value="1"/>
</dbReference>
<accession>A0ABW1NCF0</accession>
<keyword evidence="2" id="KW-0675">Receptor</keyword>
<organism evidence="2 3">
    <name type="scientific">Sphaerisporangium aureirubrum</name>
    <dbReference type="NCBI Taxonomy" id="1544736"/>
    <lineage>
        <taxon>Bacteria</taxon>
        <taxon>Bacillati</taxon>
        <taxon>Actinomycetota</taxon>
        <taxon>Actinomycetes</taxon>
        <taxon>Streptosporangiales</taxon>
        <taxon>Streptosporangiaceae</taxon>
        <taxon>Sphaerisporangium</taxon>
    </lineage>
</organism>
<sequence>MTYDVFVSYSHDDKNLVKDLVERLGRRGVRVVRDEVVMRPGTPLVHAVEQAIRDAAHGLLVFSEASMASGWVTNEYYVLMQRSIENGQLFIPVLADDVPLPELARSRFYSDLRDVTGEVFDQRADALAEALRVAP</sequence>
<keyword evidence="3" id="KW-1185">Reference proteome</keyword>
<dbReference type="InterPro" id="IPR000157">
    <property type="entry name" value="TIR_dom"/>
</dbReference>
<dbReference type="EMBL" id="JBHSRF010000005">
    <property type="protein sequence ID" value="MFC6080633.1"/>
    <property type="molecule type" value="Genomic_DNA"/>
</dbReference>
<dbReference type="Pfam" id="PF13676">
    <property type="entry name" value="TIR_2"/>
    <property type="match status" value="1"/>
</dbReference>
<dbReference type="SUPFAM" id="SSF52200">
    <property type="entry name" value="Toll/Interleukin receptor TIR domain"/>
    <property type="match status" value="1"/>
</dbReference>
<reference evidence="3" key="1">
    <citation type="journal article" date="2019" name="Int. J. Syst. Evol. Microbiol.">
        <title>The Global Catalogue of Microorganisms (GCM) 10K type strain sequencing project: providing services to taxonomists for standard genome sequencing and annotation.</title>
        <authorList>
            <consortium name="The Broad Institute Genomics Platform"/>
            <consortium name="The Broad Institute Genome Sequencing Center for Infectious Disease"/>
            <person name="Wu L."/>
            <person name="Ma J."/>
        </authorList>
    </citation>
    <scope>NUCLEOTIDE SEQUENCE [LARGE SCALE GENOMIC DNA]</scope>
    <source>
        <strain evidence="3">JCM 30346</strain>
    </source>
</reference>
<protein>
    <submittedName>
        <fullName evidence="2">Toll/interleukin-1 receptor domain-containing protein</fullName>
    </submittedName>
</protein>
<comment type="caution">
    <text evidence="2">The sequence shown here is derived from an EMBL/GenBank/DDBJ whole genome shotgun (WGS) entry which is preliminary data.</text>
</comment>
<dbReference type="Gene3D" id="3.40.50.10140">
    <property type="entry name" value="Toll/interleukin-1 receptor homology (TIR) domain"/>
    <property type="match status" value="1"/>
</dbReference>
<evidence type="ECO:0000259" key="1">
    <source>
        <dbReference type="PROSITE" id="PS50104"/>
    </source>
</evidence>
<proteinExistence type="predicted"/>
<dbReference type="RefSeq" id="WP_380747615.1">
    <property type="nucleotide sequence ID" value="NZ_JBHSRF010000005.1"/>
</dbReference>
<name>A0ABW1NCF0_9ACTN</name>
<dbReference type="PROSITE" id="PS50104">
    <property type="entry name" value="TIR"/>
    <property type="match status" value="1"/>
</dbReference>
<feature type="domain" description="TIR" evidence="1">
    <location>
        <begin position="1"/>
        <end position="131"/>
    </location>
</feature>
<dbReference type="Proteomes" id="UP001596137">
    <property type="component" value="Unassembled WGS sequence"/>
</dbReference>
<dbReference type="InterPro" id="IPR035897">
    <property type="entry name" value="Toll_tir_struct_dom_sf"/>
</dbReference>